<accession>A0A183J0W0</accession>
<protein>
    <submittedName>
        <fullName evidence="4">BRCT domain-containing protein</fullName>
    </submittedName>
</protein>
<evidence type="ECO:0000313" key="4">
    <source>
        <dbReference type="WBParaSite" id="SBAD_0000985601-mRNA-1"/>
    </source>
</evidence>
<dbReference type="PANTHER" id="PTHR14625">
    <property type="entry name" value="MICROCEPHALIN"/>
    <property type="match status" value="1"/>
</dbReference>
<evidence type="ECO:0000313" key="2">
    <source>
        <dbReference type="EMBL" id="VDP23544.1"/>
    </source>
</evidence>
<dbReference type="CDD" id="cd17736">
    <property type="entry name" value="BRCT_microcephalin_rpt2"/>
    <property type="match status" value="1"/>
</dbReference>
<keyword evidence="3" id="KW-1185">Reference proteome</keyword>
<dbReference type="InterPro" id="IPR022047">
    <property type="entry name" value="Microcephalin-like"/>
</dbReference>
<dbReference type="PANTHER" id="PTHR14625:SF3">
    <property type="entry name" value="MICROCEPHALIN"/>
    <property type="match status" value="1"/>
</dbReference>
<gene>
    <name evidence="2" type="ORF">SBAD_LOCUS9508</name>
</gene>
<evidence type="ECO:0000259" key="1">
    <source>
        <dbReference type="PROSITE" id="PS50172"/>
    </source>
</evidence>
<reference evidence="4" key="1">
    <citation type="submission" date="2016-06" db="UniProtKB">
        <authorList>
            <consortium name="WormBaseParasite"/>
        </authorList>
    </citation>
    <scope>IDENTIFICATION</scope>
</reference>
<dbReference type="CDD" id="cd17751">
    <property type="entry name" value="BRCT_microcephalin_rpt3"/>
    <property type="match status" value="1"/>
</dbReference>
<dbReference type="InterPro" id="IPR036420">
    <property type="entry name" value="BRCT_dom_sf"/>
</dbReference>
<dbReference type="Proteomes" id="UP000270296">
    <property type="component" value="Unassembled WGS sequence"/>
</dbReference>
<evidence type="ECO:0000313" key="3">
    <source>
        <dbReference type="Proteomes" id="UP000270296"/>
    </source>
</evidence>
<dbReference type="SUPFAM" id="SSF52113">
    <property type="entry name" value="BRCT domain"/>
    <property type="match status" value="1"/>
</dbReference>
<proteinExistence type="predicted"/>
<dbReference type="InterPro" id="IPR001357">
    <property type="entry name" value="BRCT_dom"/>
</dbReference>
<name>A0A183J0W0_9BILA</name>
<dbReference type="OrthoDB" id="2384350at2759"/>
<dbReference type="Pfam" id="PF00533">
    <property type="entry name" value="BRCT"/>
    <property type="match status" value="1"/>
</dbReference>
<sequence>CRSPAAQDIIPVATNGIYGRCEASDYQKQQSEDSDVSENEKLADIGNSRRRSFIDLSNKNLTRCRKYILDSSSDDDFSVGCSHGSITIKSVDRRKINSSTLKHTGTKKVQPVANHDLSIVLSCMSFRQKMFASEVVKTLGGFYFEKSVSTNTTHVICGDRNRTLKVLYGIARGCHILSFKWGQEVILKRSAIEKLKNDPPLRCLGPLFVNQDVSPPAEDIRELIKLCGGQIAVDEESAELSIGPNKFLERHISPLWLIDFIGRTSYGQGRVSAG</sequence>
<dbReference type="AlphaFoldDB" id="A0A183J0W0"/>
<reference evidence="2 3" key="2">
    <citation type="submission" date="2018-11" db="EMBL/GenBank/DDBJ databases">
        <authorList>
            <consortium name="Pathogen Informatics"/>
        </authorList>
    </citation>
    <scope>NUCLEOTIDE SEQUENCE [LARGE SCALE GENOMIC DNA]</scope>
</reference>
<dbReference type="EMBL" id="UZAM01012804">
    <property type="protein sequence ID" value="VDP23544.1"/>
    <property type="molecule type" value="Genomic_DNA"/>
</dbReference>
<dbReference type="WBParaSite" id="SBAD_0000985601-mRNA-1">
    <property type="protein sequence ID" value="SBAD_0000985601-mRNA-1"/>
    <property type="gene ID" value="SBAD_0000985601"/>
</dbReference>
<feature type="domain" description="BRCT" evidence="1">
    <location>
        <begin position="134"/>
        <end position="193"/>
    </location>
</feature>
<dbReference type="GO" id="GO:0000278">
    <property type="term" value="P:mitotic cell cycle"/>
    <property type="evidence" value="ECO:0007669"/>
    <property type="project" value="TreeGrafter"/>
</dbReference>
<dbReference type="Gene3D" id="3.40.50.10190">
    <property type="entry name" value="BRCT domain"/>
    <property type="match status" value="2"/>
</dbReference>
<dbReference type="PROSITE" id="PS50172">
    <property type="entry name" value="BRCT"/>
    <property type="match status" value="1"/>
</dbReference>
<organism evidence="4">
    <name type="scientific">Soboliphyme baturini</name>
    <dbReference type="NCBI Taxonomy" id="241478"/>
    <lineage>
        <taxon>Eukaryota</taxon>
        <taxon>Metazoa</taxon>
        <taxon>Ecdysozoa</taxon>
        <taxon>Nematoda</taxon>
        <taxon>Enoplea</taxon>
        <taxon>Dorylaimia</taxon>
        <taxon>Dioctophymatida</taxon>
        <taxon>Dioctophymatoidea</taxon>
        <taxon>Soboliphymatidae</taxon>
        <taxon>Soboliphyme</taxon>
    </lineage>
</organism>